<sequence>MSKRHRVDIGTSHSKKTRSELDDKDKIGKINSSAGSSKDGCKTQNSTSTAGVNPYTTLLYSQRYYELFRKRIQLPVWEYREKFLEMLDGNQIIVLVGETGSGKTTQIPQWCCEYLRNKNCKLGVACTQPRRVAAMSVASRVAEEMDVILGQEVGYNVRFEDCSGPKTILKYMTDGMLLREAMSDPKLEAYSIILLDEAHERTLATDILMGVLKQIIHKRIDIKIVVMSATLDAGKFQTYFDNAPLLNVPGRTHPVEIFYTPEPERDYLEACIRTVIQIHMCEESEGDILVFLTGQEEIEEACKRIKREVDNLGNDVGELKCIPLYSTLPPNMQQRIFEPPPPNKPNGAIGRKVVVATNIAETSLTIDGVVFVIDPGFAKQKVYNPRIRVESLLVSPISKASAQQRAGRAGRTKPGKCFRLYTERAYKTEMQENTYPEILRSNLGSVVLQLKKLGIEDLVHFDFMDPPAPETLMRALEMLNYIGALDDDGELTSLGAVMAEFPLDPQLAKMLISSCDYNCSNECLSITAMLSGIKMNPTYFCSNDFLSVPQCFVRPNDMKKAADEAKQRFAHIDGDHLTLLNVYHAFKQNHDDPQWCYENFINYRSLKSADSVRQQLSRIMERFNLKKISTDFTSKDYYLNIRKALVSGFFMQVAHLERTGHYLTVKDNQIVQLHPSTCLDHKPEWVIYNEFVLTTKNYIRTVTDIKPEWLLKIAPNYYDLDNFPPCEAKRQLEYIKAKLESKQYQQGF</sequence>
<comment type="similarity">
    <text evidence="8">Belongs to the DEAD box helicase family. DEAH subfamily. DDX15/PRP43 sub-subfamily.</text>
</comment>
<evidence type="ECO:0000313" key="14">
    <source>
        <dbReference type="EMBL" id="RWS10593.1"/>
    </source>
</evidence>
<evidence type="ECO:0000256" key="1">
    <source>
        <dbReference type="ARBA" id="ARBA00012552"/>
    </source>
</evidence>
<dbReference type="GO" id="GO:0005681">
    <property type="term" value="C:spliceosomal complex"/>
    <property type="evidence" value="ECO:0007669"/>
    <property type="project" value="TreeGrafter"/>
</dbReference>
<dbReference type="PROSITE" id="PS00690">
    <property type="entry name" value="DEAH_ATP_HELICASE"/>
    <property type="match status" value="1"/>
</dbReference>
<keyword evidence="2" id="KW-0507">mRNA processing</keyword>
<dbReference type="CDD" id="cd18791">
    <property type="entry name" value="SF2_C_RHA"/>
    <property type="match status" value="1"/>
</dbReference>
<evidence type="ECO:0000256" key="9">
    <source>
        <dbReference type="ARBA" id="ARBA00047984"/>
    </source>
</evidence>
<feature type="compositionally biased region" description="Polar residues" evidence="10">
    <location>
        <begin position="30"/>
        <end position="47"/>
    </location>
</feature>
<dbReference type="Gene3D" id="1.20.120.1080">
    <property type="match status" value="1"/>
</dbReference>
<dbReference type="InterPro" id="IPR011709">
    <property type="entry name" value="DEAD-box_helicase_OB_fold"/>
</dbReference>
<dbReference type="Gene3D" id="3.40.50.300">
    <property type="entry name" value="P-loop containing nucleotide triphosphate hydrolases"/>
    <property type="match status" value="2"/>
</dbReference>
<dbReference type="PANTHER" id="PTHR18934">
    <property type="entry name" value="ATP-DEPENDENT RNA HELICASE"/>
    <property type="match status" value="1"/>
</dbReference>
<dbReference type="SMART" id="SM00487">
    <property type="entry name" value="DEXDc"/>
    <property type="match status" value="1"/>
</dbReference>
<evidence type="ECO:0000256" key="5">
    <source>
        <dbReference type="ARBA" id="ARBA00022806"/>
    </source>
</evidence>
<dbReference type="CDD" id="cd17973">
    <property type="entry name" value="DEXHc_DHX15"/>
    <property type="match status" value="1"/>
</dbReference>
<keyword evidence="7" id="KW-0508">mRNA splicing</keyword>
<dbReference type="GO" id="GO:0008380">
    <property type="term" value="P:RNA splicing"/>
    <property type="evidence" value="ECO:0007669"/>
    <property type="project" value="UniProtKB-KW"/>
</dbReference>
<evidence type="ECO:0000256" key="7">
    <source>
        <dbReference type="ARBA" id="ARBA00023187"/>
    </source>
</evidence>
<evidence type="ECO:0000256" key="3">
    <source>
        <dbReference type="ARBA" id="ARBA00022741"/>
    </source>
</evidence>
<dbReference type="GO" id="GO:0006397">
    <property type="term" value="P:mRNA processing"/>
    <property type="evidence" value="ECO:0007669"/>
    <property type="project" value="UniProtKB-KW"/>
</dbReference>
<feature type="compositionally biased region" description="Basic and acidic residues" evidence="10">
    <location>
        <begin position="17"/>
        <end position="28"/>
    </location>
</feature>
<keyword evidence="6" id="KW-0067">ATP-binding</keyword>
<feature type="domain" description="Helicase C-terminal" evidence="12">
    <location>
        <begin position="274"/>
        <end position="454"/>
    </location>
</feature>
<dbReference type="GO" id="GO:0016787">
    <property type="term" value="F:hydrolase activity"/>
    <property type="evidence" value="ECO:0007669"/>
    <property type="project" value="UniProtKB-KW"/>
</dbReference>
<dbReference type="PROSITE" id="PS51194">
    <property type="entry name" value="HELICASE_CTER"/>
    <property type="match status" value="1"/>
</dbReference>
<dbReference type="InterPro" id="IPR002464">
    <property type="entry name" value="DNA/RNA_helicase_DEAH_CS"/>
</dbReference>
<evidence type="ECO:0000259" key="11">
    <source>
        <dbReference type="PROSITE" id="PS51192"/>
    </source>
</evidence>
<dbReference type="GO" id="GO:0003724">
    <property type="term" value="F:RNA helicase activity"/>
    <property type="evidence" value="ECO:0007669"/>
    <property type="project" value="UniProtKB-EC"/>
</dbReference>
<keyword evidence="5 14" id="KW-0347">Helicase</keyword>
<dbReference type="GO" id="GO:0003723">
    <property type="term" value="F:RNA binding"/>
    <property type="evidence" value="ECO:0007669"/>
    <property type="project" value="TreeGrafter"/>
</dbReference>
<dbReference type="EC" id="3.6.4.13" evidence="1"/>
<dbReference type="PROSITE" id="PS51192">
    <property type="entry name" value="HELICASE_ATP_BIND_1"/>
    <property type="match status" value="1"/>
</dbReference>
<dbReference type="EMBL" id="NCKU01004644">
    <property type="protein sequence ID" value="RWS05668.1"/>
    <property type="molecule type" value="Genomic_DNA"/>
</dbReference>
<dbReference type="EMBL" id="NCKU01002044">
    <property type="protein sequence ID" value="RWS10593.1"/>
    <property type="molecule type" value="Genomic_DNA"/>
</dbReference>
<dbReference type="InterPro" id="IPR027417">
    <property type="entry name" value="P-loop_NTPase"/>
</dbReference>
<dbReference type="Pfam" id="PF00270">
    <property type="entry name" value="DEAD"/>
    <property type="match status" value="1"/>
</dbReference>
<dbReference type="PANTHER" id="PTHR18934:SF109">
    <property type="entry name" value="ATP-DEPENDENT RNA HELICASE DHX15 HOMOLOG"/>
    <property type="match status" value="1"/>
</dbReference>
<feature type="region of interest" description="Disordered" evidence="10">
    <location>
        <begin position="1"/>
        <end position="47"/>
    </location>
</feature>
<reference evidence="14 15" key="1">
    <citation type="journal article" date="2018" name="Gigascience">
        <title>Genomes of trombidid mites reveal novel predicted allergens and laterally-transferred genes associated with secondary metabolism.</title>
        <authorList>
            <person name="Dong X."/>
            <person name="Chaisiri K."/>
            <person name="Xia D."/>
            <person name="Armstrong S.D."/>
            <person name="Fang Y."/>
            <person name="Donnelly M.J."/>
            <person name="Kadowaki T."/>
            <person name="McGarry J.W."/>
            <person name="Darby A.C."/>
            <person name="Makepeace B.L."/>
        </authorList>
    </citation>
    <scope>NUCLEOTIDE SEQUENCE [LARGE SCALE GENOMIC DNA]</scope>
    <source>
        <strain evidence="14">UoL-WK</strain>
    </source>
</reference>
<reference evidence="14" key="2">
    <citation type="submission" date="2018-11" db="EMBL/GenBank/DDBJ databases">
        <title>Trombidioid mite genomics.</title>
        <authorList>
            <person name="Dong X."/>
        </authorList>
    </citation>
    <scope>NUCLEOTIDE SEQUENCE</scope>
    <source>
        <strain evidence="14">UoL-WK</strain>
    </source>
</reference>
<dbReference type="FunFam" id="1.20.120.1080:FF:000003">
    <property type="entry name" value="Pre-mRNA-splicing factor ATP-dependent RNA helicase PRP43"/>
    <property type="match status" value="1"/>
</dbReference>
<evidence type="ECO:0000313" key="15">
    <source>
        <dbReference type="Proteomes" id="UP000285301"/>
    </source>
</evidence>
<gene>
    <name evidence="14" type="ORF">B4U79_05219</name>
    <name evidence="13" type="ORF">B4U79_10403</name>
</gene>
<keyword evidence="15" id="KW-1185">Reference proteome</keyword>
<accession>A0A3S3PE99</accession>
<dbReference type="InterPro" id="IPR048333">
    <property type="entry name" value="HA2_WH"/>
</dbReference>
<evidence type="ECO:0000256" key="4">
    <source>
        <dbReference type="ARBA" id="ARBA00022801"/>
    </source>
</evidence>
<evidence type="ECO:0000313" key="13">
    <source>
        <dbReference type="EMBL" id="RWS05668.1"/>
    </source>
</evidence>
<evidence type="ECO:0000259" key="12">
    <source>
        <dbReference type="PROSITE" id="PS51194"/>
    </source>
</evidence>
<dbReference type="Pfam" id="PF07717">
    <property type="entry name" value="OB_NTP_bind"/>
    <property type="match status" value="1"/>
</dbReference>
<comment type="caution">
    <text evidence="14">The sequence shown here is derived from an EMBL/GenBank/DDBJ whole genome shotgun (WGS) entry which is preliminary data.</text>
</comment>
<dbReference type="Pfam" id="PF21010">
    <property type="entry name" value="HA2_C"/>
    <property type="match status" value="1"/>
</dbReference>
<dbReference type="FunFam" id="3.40.50.300:FF:006066">
    <property type="entry name" value="Predicted protein"/>
    <property type="match status" value="1"/>
</dbReference>
<dbReference type="Pfam" id="PF00271">
    <property type="entry name" value="Helicase_C"/>
    <property type="match status" value="1"/>
</dbReference>
<dbReference type="AlphaFoldDB" id="A0A3S3PE99"/>
<dbReference type="InterPro" id="IPR011545">
    <property type="entry name" value="DEAD/DEAH_box_helicase_dom"/>
</dbReference>
<evidence type="ECO:0000256" key="10">
    <source>
        <dbReference type="SAM" id="MobiDB-lite"/>
    </source>
</evidence>
<evidence type="ECO:0000256" key="2">
    <source>
        <dbReference type="ARBA" id="ARBA00022664"/>
    </source>
</evidence>
<dbReference type="InterPro" id="IPR014001">
    <property type="entry name" value="Helicase_ATP-bd"/>
</dbReference>
<keyword evidence="4" id="KW-0378">Hydrolase</keyword>
<dbReference type="OrthoDB" id="10253254at2759"/>
<dbReference type="InterPro" id="IPR007502">
    <property type="entry name" value="Helicase-assoc_dom"/>
</dbReference>
<dbReference type="Proteomes" id="UP000285301">
    <property type="component" value="Unassembled WGS sequence"/>
</dbReference>
<dbReference type="Pfam" id="PF04408">
    <property type="entry name" value="WHD_HA2"/>
    <property type="match status" value="1"/>
</dbReference>
<dbReference type="InterPro" id="IPR044756">
    <property type="entry name" value="DHX15_DEXHc"/>
</dbReference>
<comment type="catalytic activity">
    <reaction evidence="9">
        <text>ATP + H2O = ADP + phosphate + H(+)</text>
        <dbReference type="Rhea" id="RHEA:13065"/>
        <dbReference type="ChEBI" id="CHEBI:15377"/>
        <dbReference type="ChEBI" id="CHEBI:15378"/>
        <dbReference type="ChEBI" id="CHEBI:30616"/>
        <dbReference type="ChEBI" id="CHEBI:43474"/>
        <dbReference type="ChEBI" id="CHEBI:456216"/>
        <dbReference type="EC" id="3.6.4.13"/>
    </reaction>
</comment>
<evidence type="ECO:0000256" key="8">
    <source>
        <dbReference type="ARBA" id="ARBA00024333"/>
    </source>
</evidence>
<name>A0A3S3PE99_9ACAR</name>
<dbReference type="SMART" id="SM00847">
    <property type="entry name" value="HA2"/>
    <property type="match status" value="1"/>
</dbReference>
<dbReference type="GO" id="GO:0005524">
    <property type="term" value="F:ATP binding"/>
    <property type="evidence" value="ECO:0007669"/>
    <property type="project" value="UniProtKB-KW"/>
</dbReference>
<protein>
    <recommendedName>
        <fullName evidence="1">RNA helicase</fullName>
        <ecNumber evidence="1">3.6.4.13</ecNumber>
    </recommendedName>
</protein>
<dbReference type="SMART" id="SM00490">
    <property type="entry name" value="HELICc"/>
    <property type="match status" value="1"/>
</dbReference>
<organism evidence="14 15">
    <name type="scientific">Dinothrombium tinctorium</name>
    <dbReference type="NCBI Taxonomy" id="1965070"/>
    <lineage>
        <taxon>Eukaryota</taxon>
        <taxon>Metazoa</taxon>
        <taxon>Ecdysozoa</taxon>
        <taxon>Arthropoda</taxon>
        <taxon>Chelicerata</taxon>
        <taxon>Arachnida</taxon>
        <taxon>Acari</taxon>
        <taxon>Acariformes</taxon>
        <taxon>Trombidiformes</taxon>
        <taxon>Prostigmata</taxon>
        <taxon>Anystina</taxon>
        <taxon>Parasitengona</taxon>
        <taxon>Trombidioidea</taxon>
        <taxon>Trombidiidae</taxon>
        <taxon>Dinothrombium</taxon>
    </lineage>
</organism>
<evidence type="ECO:0000256" key="6">
    <source>
        <dbReference type="ARBA" id="ARBA00022840"/>
    </source>
</evidence>
<feature type="domain" description="Helicase ATP-binding" evidence="11">
    <location>
        <begin position="84"/>
        <end position="249"/>
    </location>
</feature>
<dbReference type="SUPFAM" id="SSF52540">
    <property type="entry name" value="P-loop containing nucleoside triphosphate hydrolases"/>
    <property type="match status" value="1"/>
</dbReference>
<dbReference type="FunFam" id="3.40.50.300:FF:000324">
    <property type="entry name" value="pre-mRNA-splicing factor ATP-dependent RNA helicase DHX15"/>
    <property type="match status" value="1"/>
</dbReference>
<dbReference type="STRING" id="1965070.A0A3S3PE99"/>
<proteinExistence type="inferred from homology"/>
<dbReference type="InterPro" id="IPR001650">
    <property type="entry name" value="Helicase_C-like"/>
</dbReference>
<keyword evidence="3" id="KW-0547">Nucleotide-binding</keyword>